<comment type="caution">
    <text evidence="1">The sequence shown here is derived from an EMBL/GenBank/DDBJ whole genome shotgun (WGS) entry which is preliminary data.</text>
</comment>
<dbReference type="AlphaFoldDB" id="A0A1E7DJY2"/>
<dbReference type="Proteomes" id="UP000095658">
    <property type="component" value="Unassembled WGS sequence"/>
</dbReference>
<name>A0A1E7DJY2_9BACI</name>
<organism evidence="1 2">
    <name type="scientific">Domibacillus iocasae</name>
    <dbReference type="NCBI Taxonomy" id="1714016"/>
    <lineage>
        <taxon>Bacteria</taxon>
        <taxon>Bacillati</taxon>
        <taxon>Bacillota</taxon>
        <taxon>Bacilli</taxon>
        <taxon>Bacillales</taxon>
        <taxon>Bacillaceae</taxon>
        <taxon>Domibacillus</taxon>
    </lineage>
</organism>
<evidence type="ECO:0000313" key="1">
    <source>
        <dbReference type="EMBL" id="OES43349.1"/>
    </source>
</evidence>
<dbReference type="STRING" id="1714016.BA724_13950"/>
<accession>A0A1E7DJY2</accession>
<gene>
    <name evidence="1" type="ORF">BA724_13950</name>
</gene>
<protein>
    <submittedName>
        <fullName evidence="1">Uncharacterized protein</fullName>
    </submittedName>
</protein>
<reference evidence="1 2" key="1">
    <citation type="submission" date="2016-06" db="EMBL/GenBank/DDBJ databases">
        <title>Domibacillus iocasae genome sequencing.</title>
        <authorList>
            <person name="Verma A."/>
            <person name="Pal Y."/>
            <person name="Ojha A.K."/>
            <person name="Krishnamurthi S."/>
        </authorList>
    </citation>
    <scope>NUCLEOTIDE SEQUENCE [LARGE SCALE GENOMIC DNA]</scope>
    <source>
        <strain evidence="1 2">DSM 29979</strain>
    </source>
</reference>
<dbReference type="RefSeq" id="WP_069939965.1">
    <property type="nucleotide sequence ID" value="NZ_MAMP01000026.1"/>
</dbReference>
<dbReference type="EMBL" id="MAMP01000026">
    <property type="protein sequence ID" value="OES43349.1"/>
    <property type="molecule type" value="Genomic_DNA"/>
</dbReference>
<proteinExistence type="predicted"/>
<evidence type="ECO:0000313" key="2">
    <source>
        <dbReference type="Proteomes" id="UP000095658"/>
    </source>
</evidence>
<dbReference type="OrthoDB" id="2339732at2"/>
<keyword evidence="2" id="KW-1185">Reference proteome</keyword>
<sequence length="289" mass="33080">MKINFRHFPHPVLMDQSDDYVNSYFAVKQFECTPGTDTFDFNVDFDLNDCGLQELIQSHKAEYAVHLECVPTNYRVIERSFKPNMTFSISADLVEREIIVSTLIIATDKINDYSNPNFHEDFAGEAFEIQKKDILAAGPRKTIELEKEPPQRVGSIFQLKRNNSPDAPALAAIFEHNKIIVELSNENYKNYNFMKKDKSLEPMFHSLIALPVLVSAIEYLKKDGNTEQAENYPWFRTVKKKLEILGEDIYDPGSFDSLLTAQRLLDEPLTKVLKNLTEEADEGDGGEDE</sequence>